<dbReference type="GO" id="GO:0009088">
    <property type="term" value="P:threonine biosynthetic process"/>
    <property type="evidence" value="ECO:0007669"/>
    <property type="project" value="TreeGrafter"/>
</dbReference>
<dbReference type="EMBL" id="FUZA01000002">
    <property type="protein sequence ID" value="SKB74257.1"/>
    <property type="molecule type" value="Genomic_DNA"/>
</dbReference>
<dbReference type="Pfam" id="PF01636">
    <property type="entry name" value="APH"/>
    <property type="match status" value="1"/>
</dbReference>
<dbReference type="RefSeq" id="WP_082214376.1">
    <property type="nucleotide sequence ID" value="NZ_FUZA01000002.1"/>
</dbReference>
<keyword evidence="3" id="KW-0418">Kinase</keyword>
<evidence type="ECO:0000313" key="3">
    <source>
        <dbReference type="EMBL" id="SKB74257.1"/>
    </source>
</evidence>
<dbReference type="STRING" id="651661.SAMN05660293_01833"/>
<dbReference type="AlphaFoldDB" id="A0A1T5DR44"/>
<gene>
    <name evidence="3" type="ORF">SAMN05660293_01833</name>
</gene>
<dbReference type="GO" id="GO:0004413">
    <property type="term" value="F:homoserine kinase activity"/>
    <property type="evidence" value="ECO:0007669"/>
    <property type="project" value="TreeGrafter"/>
</dbReference>
<dbReference type="PANTHER" id="PTHR21064:SF6">
    <property type="entry name" value="AMINOGLYCOSIDE PHOSPHOTRANSFERASE DOMAIN-CONTAINING PROTEIN"/>
    <property type="match status" value="1"/>
</dbReference>
<dbReference type="InterPro" id="IPR011009">
    <property type="entry name" value="Kinase-like_dom_sf"/>
</dbReference>
<evidence type="ECO:0000256" key="1">
    <source>
        <dbReference type="ARBA" id="ARBA00038240"/>
    </source>
</evidence>
<accession>A0A1T5DR44</accession>
<dbReference type="Gene3D" id="3.90.1200.10">
    <property type="match status" value="1"/>
</dbReference>
<sequence>MTHFPVTSSNLSISHLAEFLKAKYFPNAVVTCRLLKAGISHTYLVNASGSRHIFRIYTFGWRSETEINEELRLLLHLKQNGIPVSYPVTDEEGRYIQSFNAPEGDRLGVMFSYAEGEKQLNFSPDMHFKIGAIMAQMHVLTKDFFLERVTYTSKTILIDPLEQISKFLAADAEEMAFLSDAKDFLLQEFANADESQLRKGAVHLDIWFDNLNIDKHNQVTIFDFDFCGNGWLCLDLAYYILQLHSVEKDEQECSSKLRKFIDGYESVTAISREEKRIIPMLGVSLYFFYLGIQSQRFDNFSNVFFNDVYLKRFINILVRKYLETAKNMQL</sequence>
<name>A0A1T5DR44_9BACT</name>
<evidence type="ECO:0000313" key="4">
    <source>
        <dbReference type="Proteomes" id="UP000190897"/>
    </source>
</evidence>
<dbReference type="PANTHER" id="PTHR21064">
    <property type="entry name" value="AMINOGLYCOSIDE PHOSPHOTRANSFERASE DOMAIN-CONTAINING PROTEIN-RELATED"/>
    <property type="match status" value="1"/>
</dbReference>
<reference evidence="4" key="1">
    <citation type="submission" date="2017-02" db="EMBL/GenBank/DDBJ databases">
        <authorList>
            <person name="Varghese N."/>
            <person name="Submissions S."/>
        </authorList>
    </citation>
    <scope>NUCLEOTIDE SEQUENCE [LARGE SCALE GENOMIC DNA]</scope>
    <source>
        <strain evidence="4">DSM 22270</strain>
    </source>
</reference>
<feature type="domain" description="Aminoglycoside phosphotransferase" evidence="2">
    <location>
        <begin position="32"/>
        <end position="240"/>
    </location>
</feature>
<protein>
    <submittedName>
        <fullName evidence="3">Ser/Thr protein kinase RdoA involved in Cpx stress response, MazF antagonist</fullName>
    </submittedName>
</protein>
<organism evidence="3 4">
    <name type="scientific">Dyadobacter psychrophilus</name>
    <dbReference type="NCBI Taxonomy" id="651661"/>
    <lineage>
        <taxon>Bacteria</taxon>
        <taxon>Pseudomonadati</taxon>
        <taxon>Bacteroidota</taxon>
        <taxon>Cytophagia</taxon>
        <taxon>Cytophagales</taxon>
        <taxon>Spirosomataceae</taxon>
        <taxon>Dyadobacter</taxon>
    </lineage>
</organism>
<keyword evidence="4" id="KW-1185">Reference proteome</keyword>
<comment type="similarity">
    <text evidence="1">Belongs to the pseudomonas-type ThrB family.</text>
</comment>
<dbReference type="Gene3D" id="3.30.200.20">
    <property type="entry name" value="Phosphorylase Kinase, domain 1"/>
    <property type="match status" value="1"/>
</dbReference>
<proteinExistence type="inferred from homology"/>
<dbReference type="InterPro" id="IPR002575">
    <property type="entry name" value="Aminoglycoside_PTrfase"/>
</dbReference>
<dbReference type="SUPFAM" id="SSF56112">
    <property type="entry name" value="Protein kinase-like (PK-like)"/>
    <property type="match status" value="1"/>
</dbReference>
<evidence type="ECO:0000259" key="2">
    <source>
        <dbReference type="Pfam" id="PF01636"/>
    </source>
</evidence>
<dbReference type="Proteomes" id="UP000190897">
    <property type="component" value="Unassembled WGS sequence"/>
</dbReference>
<keyword evidence="3" id="KW-0808">Transferase</keyword>
<dbReference type="OrthoDB" id="241498at2"/>
<dbReference type="InterPro" id="IPR050249">
    <property type="entry name" value="Pseudomonas-type_ThrB"/>
</dbReference>